<name>A0ABT6LP34_9ACTN</name>
<comment type="caution">
    <text evidence="1">The sequence shown here is derived from an EMBL/GenBank/DDBJ whole genome shotgun (WGS) entry which is preliminary data.</text>
</comment>
<evidence type="ECO:0000313" key="2">
    <source>
        <dbReference type="Proteomes" id="UP001160499"/>
    </source>
</evidence>
<proteinExistence type="predicted"/>
<evidence type="ECO:0000313" key="1">
    <source>
        <dbReference type="EMBL" id="MDH6218070.1"/>
    </source>
</evidence>
<dbReference type="EMBL" id="JARXVH010000008">
    <property type="protein sequence ID" value="MDH6218070.1"/>
    <property type="molecule type" value="Genomic_DNA"/>
</dbReference>
<keyword evidence="2" id="KW-1185">Reference proteome</keyword>
<dbReference type="Proteomes" id="UP001160499">
    <property type="component" value="Unassembled WGS sequence"/>
</dbReference>
<organism evidence="1 2">
    <name type="scientific">Streptomyces pseudovenezuelae</name>
    <dbReference type="NCBI Taxonomy" id="67350"/>
    <lineage>
        <taxon>Bacteria</taxon>
        <taxon>Bacillati</taxon>
        <taxon>Actinomycetota</taxon>
        <taxon>Actinomycetes</taxon>
        <taxon>Kitasatosporales</taxon>
        <taxon>Streptomycetaceae</taxon>
        <taxon>Streptomyces</taxon>
        <taxon>Streptomyces aurantiacus group</taxon>
    </lineage>
</organism>
<dbReference type="RefSeq" id="WP_280878950.1">
    <property type="nucleotide sequence ID" value="NZ_JARXVH010000008.1"/>
</dbReference>
<protein>
    <submittedName>
        <fullName evidence="1">Uncharacterized protein</fullName>
    </submittedName>
</protein>
<reference evidence="1 2" key="1">
    <citation type="submission" date="2023-04" db="EMBL/GenBank/DDBJ databases">
        <title>Forest soil microbial communities from Buena Vista Peninsula, Colon Province, Panama.</title>
        <authorList>
            <person name="Bouskill N."/>
        </authorList>
    </citation>
    <scope>NUCLEOTIDE SEQUENCE [LARGE SCALE GENOMIC DNA]</scope>
    <source>
        <strain evidence="1 2">GGS1</strain>
    </source>
</reference>
<accession>A0ABT6LP34</accession>
<gene>
    <name evidence="1" type="ORF">M2283_005402</name>
</gene>
<sequence>MSGPAASAVDPATDDLSLAVRLLAATPTHENRTPAELRQWALAADEFGAALDPGLPCRARIVERGDGLDQSLLARYTSRPATVELYTDTIDRAETLIDELGWRSWYPVGSVRGAALAHETAHALLHHKATRTALKEALGHTVLRLGRFRVLGHVAGAEEIAAHAYARTVCGLGRSPLLLTAALAAAVDTPGRQR</sequence>